<feature type="domain" description="Rabaptin GTPase-Rab5 binding" evidence="14">
    <location>
        <begin position="527"/>
        <end position="588"/>
    </location>
</feature>
<evidence type="ECO:0000256" key="3">
    <source>
        <dbReference type="ARBA" id="ARBA00006603"/>
    </source>
</evidence>
<organism evidence="15 16">
    <name type="scientific">Crenichthys baileyi</name>
    <name type="common">White River springfish</name>
    <dbReference type="NCBI Taxonomy" id="28760"/>
    <lineage>
        <taxon>Eukaryota</taxon>
        <taxon>Metazoa</taxon>
        <taxon>Chordata</taxon>
        <taxon>Craniata</taxon>
        <taxon>Vertebrata</taxon>
        <taxon>Euteleostomi</taxon>
        <taxon>Actinopterygii</taxon>
        <taxon>Neopterygii</taxon>
        <taxon>Teleostei</taxon>
        <taxon>Neoteleostei</taxon>
        <taxon>Acanthomorphata</taxon>
        <taxon>Ovalentaria</taxon>
        <taxon>Atherinomorphae</taxon>
        <taxon>Cyprinodontiformes</taxon>
        <taxon>Goodeidae</taxon>
        <taxon>Crenichthys</taxon>
    </lineage>
</organism>
<protein>
    <submittedName>
        <fullName evidence="15">Rab GTPase-binding effector protein 1</fullName>
    </submittedName>
</protein>
<evidence type="ECO:0000259" key="13">
    <source>
        <dbReference type="Pfam" id="PF03528"/>
    </source>
</evidence>
<keyword evidence="4" id="KW-0813">Transport</keyword>
<dbReference type="GO" id="GO:0008083">
    <property type="term" value="F:growth factor activity"/>
    <property type="evidence" value="ECO:0007669"/>
    <property type="project" value="InterPro"/>
</dbReference>
<dbReference type="Gene3D" id="1.20.5.340">
    <property type="match status" value="2"/>
</dbReference>
<dbReference type="Pfam" id="PF03528">
    <property type="entry name" value="Rabaptin"/>
    <property type="match status" value="1"/>
</dbReference>
<dbReference type="InterPro" id="IPR018514">
    <property type="entry name" value="Rabaptin_CC"/>
</dbReference>
<comment type="similarity">
    <text evidence="3">Belongs to the rabaptin family.</text>
</comment>
<evidence type="ECO:0000256" key="10">
    <source>
        <dbReference type="ARBA" id="ARBA00023054"/>
    </source>
</evidence>
<feature type="coiled-coil region" evidence="11">
    <location>
        <begin position="15"/>
        <end position="95"/>
    </location>
</feature>
<proteinExistence type="inferred from homology"/>
<gene>
    <name evidence="15" type="primary">RABEP1</name>
    <name evidence="15" type="ORF">CRENBAI_012129</name>
</gene>
<dbReference type="GO" id="GO:0015031">
    <property type="term" value="P:protein transport"/>
    <property type="evidence" value="ECO:0007669"/>
    <property type="project" value="UniProtKB-KW"/>
</dbReference>
<evidence type="ECO:0000256" key="8">
    <source>
        <dbReference type="ARBA" id="ARBA00022753"/>
    </source>
</evidence>
<dbReference type="Gene3D" id="1.20.5.730">
    <property type="entry name" value="Single helix bin"/>
    <property type="match status" value="1"/>
</dbReference>
<evidence type="ECO:0000313" key="16">
    <source>
        <dbReference type="Proteomes" id="UP001311232"/>
    </source>
</evidence>
<evidence type="ECO:0000256" key="7">
    <source>
        <dbReference type="ARBA" id="ARBA00022583"/>
    </source>
</evidence>
<dbReference type="GO" id="GO:0005096">
    <property type="term" value="F:GTPase activator activity"/>
    <property type="evidence" value="ECO:0007669"/>
    <property type="project" value="InterPro"/>
</dbReference>
<sequence>MSYVIYIGGCRDDDVEVLQQRVAALEQERAEFIQLKQQLEVEFNQKRAKFKELFLSKEEELKRQTVALENSQSELSCLQAQLAQAQAEIETIKAVATVSENTKQEAIDQVRSQWQEEVASLQAIMKDTVCEYEVQFHQRLEQERAQWNQYREAMERELGDLRRRLTEGQEEENLEVEMKKAQEDAEKLRSVVMPMEQEITVLKAKLSTAEERVKELEASKVKELNHVLEAEKSCRTDLEMYVAVLNTQKSVLQEDAEKLRKELHDVCHKLELERQQHNQLKQTWQRANDQFLESQRLLMRDMQRIESVLSSEQLRQVEEMKKKDQEEDEKERLSLVKDLQEDDGGDNTEPLEDFLGLSVEEPHANHSAHGSLHSLDTDVVAGGPSDTYRDNLRRVQSTDSLGSSLSSQQGLGGHNHKAKSASNLDESDFGPLVGADCGMADSSFGETSSIGSIKLTAGHFLLTKDQEKAIKAMTPEQEETASLLSSISHAPDTAYLPPAGYRLVSDTEWNLLQQEVKNAGRKLGRRCDMCSNYEKQLQVIQGQEAETRDQVKKLQVMLRQANDQLERTMTEKQSLEESVKVGNEETAATAPRREPTTIGCGPSAPCPSPHLQSPPNQHRHWEGSKRGPRRALRAQPPHPMCLHVSAFMQRVQESETLLSTLQQAFSEAKGNTQEQMAVLLKSREQVADELSRLQRDNESLQGKHRLHAELQQQEDFQMPNTVQDLQGLVLQLRDDVVALRTAADHLEEKLKAEILFLKEQIQAEQCMKENLEDTLQLEIEGCKEEIASFSSLKTELERIKAEKDQLQRSLAEKTKTLDSIQSVTMSLEQQLKDVTSAKGALESQVLDERDKAQRLQTELDVSEQVQKDFVKLSQTLQVQLERIRQAESLDRIKVILNDTNLTDINQLPET</sequence>
<dbReference type="PRINTS" id="PR01432">
    <property type="entry name" value="RABAPTIN"/>
</dbReference>
<feature type="domain" description="Rabaptin coiled-coil" evidence="13">
    <location>
        <begin position="16"/>
        <end position="489"/>
    </location>
</feature>
<dbReference type="FunFam" id="1.20.5.730:FF:000002">
    <property type="entry name" value="Rabaptin, RAB GTPase-binding effector protein 1"/>
    <property type="match status" value="1"/>
</dbReference>
<keyword evidence="16" id="KW-1185">Reference proteome</keyword>
<dbReference type="InterPro" id="IPR003914">
    <property type="entry name" value="Rabaptin"/>
</dbReference>
<feature type="region of interest" description="Disordered" evidence="12">
    <location>
        <begin position="568"/>
        <end position="635"/>
    </location>
</feature>
<dbReference type="PANTHER" id="PTHR31179:SF5">
    <property type="entry name" value="RAB GTPASE-BINDING EFFECTOR PROTEIN 1"/>
    <property type="match status" value="1"/>
</dbReference>
<keyword evidence="7" id="KW-0254">Endocytosis</keyword>
<accession>A0AAV9SIF3</accession>
<evidence type="ECO:0000256" key="2">
    <source>
        <dbReference type="ARBA" id="ARBA00004496"/>
    </source>
</evidence>
<feature type="coiled-coil region" evidence="11">
    <location>
        <begin position="729"/>
        <end position="858"/>
    </location>
</feature>
<feature type="domain" description="Rabaptin GTPase-Rab5 binding" evidence="14">
    <location>
        <begin position="642"/>
        <end position="887"/>
    </location>
</feature>
<reference evidence="15 16" key="1">
    <citation type="submission" date="2021-06" db="EMBL/GenBank/DDBJ databases">
        <authorList>
            <person name="Palmer J.M."/>
        </authorList>
    </citation>
    <scope>NUCLEOTIDE SEQUENCE [LARGE SCALE GENOMIC DNA]</scope>
    <source>
        <strain evidence="15 16">MEX-2019</strain>
        <tissue evidence="15">Muscle</tissue>
    </source>
</reference>
<feature type="region of interest" description="Disordered" evidence="12">
    <location>
        <begin position="319"/>
        <end position="352"/>
    </location>
</feature>
<name>A0AAV9SIF3_9TELE</name>
<feature type="coiled-coil region" evidence="11">
    <location>
        <begin position="137"/>
        <end position="290"/>
    </location>
</feature>
<dbReference type="PANTHER" id="PTHR31179">
    <property type="entry name" value="RAB GTPASE-BINDING EFFECTOR PROTEIN"/>
    <property type="match status" value="1"/>
</dbReference>
<feature type="coiled-coil region" evidence="11">
    <location>
        <begin position="676"/>
        <end position="703"/>
    </location>
</feature>
<evidence type="ECO:0000256" key="11">
    <source>
        <dbReference type="SAM" id="Coils"/>
    </source>
</evidence>
<keyword evidence="8" id="KW-0967">Endosome</keyword>
<evidence type="ECO:0000256" key="6">
    <source>
        <dbReference type="ARBA" id="ARBA00022553"/>
    </source>
</evidence>
<evidence type="ECO:0000256" key="12">
    <source>
        <dbReference type="SAM" id="MobiDB-lite"/>
    </source>
</evidence>
<dbReference type="Pfam" id="PF09311">
    <property type="entry name" value="Rab5-bind"/>
    <property type="match status" value="2"/>
</dbReference>
<comment type="caution">
    <text evidence="15">The sequence shown here is derived from an EMBL/GenBank/DDBJ whole genome shotgun (WGS) entry which is preliminary data.</text>
</comment>
<dbReference type="EMBL" id="JAHHUM010000313">
    <property type="protein sequence ID" value="KAK5621194.1"/>
    <property type="molecule type" value="Genomic_DNA"/>
</dbReference>
<dbReference type="GO" id="GO:0005769">
    <property type="term" value="C:early endosome"/>
    <property type="evidence" value="ECO:0007669"/>
    <property type="project" value="UniProtKB-SubCell"/>
</dbReference>
<dbReference type="SUPFAM" id="SSF103652">
    <property type="entry name" value="G protein-binding domain"/>
    <property type="match status" value="3"/>
</dbReference>
<feature type="compositionally biased region" description="Low complexity" evidence="12">
    <location>
        <begin position="400"/>
        <end position="409"/>
    </location>
</feature>
<dbReference type="GO" id="GO:0006897">
    <property type="term" value="P:endocytosis"/>
    <property type="evidence" value="ECO:0007669"/>
    <property type="project" value="UniProtKB-KW"/>
</dbReference>
<keyword evidence="6" id="KW-0597">Phosphoprotein</keyword>
<evidence type="ECO:0000256" key="4">
    <source>
        <dbReference type="ARBA" id="ARBA00022448"/>
    </source>
</evidence>
<comment type="subcellular location">
    <subcellularLocation>
        <location evidence="2">Cytoplasm</location>
    </subcellularLocation>
    <subcellularLocation>
        <location evidence="1">Early endosome</location>
    </subcellularLocation>
</comment>
<dbReference type="Proteomes" id="UP001311232">
    <property type="component" value="Unassembled WGS sequence"/>
</dbReference>
<evidence type="ECO:0000256" key="1">
    <source>
        <dbReference type="ARBA" id="ARBA00004412"/>
    </source>
</evidence>
<feature type="compositionally biased region" description="Basic and acidic residues" evidence="12">
    <location>
        <begin position="568"/>
        <end position="583"/>
    </location>
</feature>
<feature type="compositionally biased region" description="Acidic residues" evidence="12">
    <location>
        <begin position="340"/>
        <end position="352"/>
    </location>
</feature>
<keyword evidence="10 11" id="KW-0175">Coiled coil</keyword>
<evidence type="ECO:0000313" key="15">
    <source>
        <dbReference type="EMBL" id="KAK5621194.1"/>
    </source>
</evidence>
<dbReference type="AlphaFoldDB" id="A0AAV9SIF3"/>
<dbReference type="InterPro" id="IPR015390">
    <property type="entry name" value="Rabaptin_Rab5-bd_dom"/>
</dbReference>
<evidence type="ECO:0000259" key="14">
    <source>
        <dbReference type="Pfam" id="PF09311"/>
    </source>
</evidence>
<feature type="compositionally biased region" description="Basic and acidic residues" evidence="12">
    <location>
        <begin position="319"/>
        <end position="339"/>
    </location>
</feature>
<keyword evidence="5" id="KW-0963">Cytoplasm</keyword>
<evidence type="ECO:0000256" key="5">
    <source>
        <dbReference type="ARBA" id="ARBA00022490"/>
    </source>
</evidence>
<keyword evidence="9" id="KW-0653">Protein transport</keyword>
<feature type="region of interest" description="Disordered" evidence="12">
    <location>
        <begin position="364"/>
        <end position="424"/>
    </location>
</feature>
<evidence type="ECO:0000256" key="9">
    <source>
        <dbReference type="ARBA" id="ARBA00022927"/>
    </source>
</evidence>